<proteinExistence type="predicted"/>
<accession>A0A269Z084</accession>
<gene>
    <name evidence="1" type="ORF">B8X04_17745</name>
</gene>
<dbReference type="AlphaFoldDB" id="A0A269Z084"/>
<dbReference type="RefSeq" id="WP_217987233.1">
    <property type="nucleotide sequence ID" value="NZ_NCWY01000165.1"/>
</dbReference>
<evidence type="ECO:0000313" key="2">
    <source>
        <dbReference type="Proteomes" id="UP000216867"/>
    </source>
</evidence>
<comment type="caution">
    <text evidence="1">The sequence shown here is derived from an EMBL/GenBank/DDBJ whole genome shotgun (WGS) entry which is preliminary data.</text>
</comment>
<protein>
    <submittedName>
        <fullName evidence="1">Primosomal protein DnaI</fullName>
    </submittedName>
</protein>
<dbReference type="Proteomes" id="UP000216867">
    <property type="component" value="Unassembled WGS sequence"/>
</dbReference>
<feature type="non-terminal residue" evidence="1">
    <location>
        <position position="86"/>
    </location>
</feature>
<feature type="non-terminal residue" evidence="1">
    <location>
        <position position="1"/>
    </location>
</feature>
<evidence type="ECO:0000313" key="1">
    <source>
        <dbReference type="EMBL" id="PAK91204.1"/>
    </source>
</evidence>
<reference evidence="1 2" key="1">
    <citation type="submission" date="2017-04" db="EMBL/GenBank/DDBJ databases">
        <title>Kefir bacterial isolates.</title>
        <authorList>
            <person name="Kim Y."/>
            <person name="Blasche S."/>
            <person name="Patil K.R."/>
        </authorList>
    </citation>
    <scope>NUCLEOTIDE SEQUENCE [LARGE SCALE GENOMIC DNA]</scope>
    <source>
        <strain evidence="1 2">OG2</strain>
    </source>
</reference>
<sequence length="86" mass="10086">NFVKGHVPELYIENERIKIRYLPCPCKVKYDEERLNSQLITSHHMQRDTLNAKIKDIYTTGRNRLDIAMQVNDICKKLINGENVKG</sequence>
<name>A0A269Z084_9MICO</name>
<organism evidence="1 2">
    <name type="scientific">Brevibacterium casei</name>
    <dbReference type="NCBI Taxonomy" id="33889"/>
    <lineage>
        <taxon>Bacteria</taxon>
        <taxon>Bacillati</taxon>
        <taxon>Actinomycetota</taxon>
        <taxon>Actinomycetes</taxon>
        <taxon>Micrococcales</taxon>
        <taxon>Brevibacteriaceae</taxon>
        <taxon>Brevibacterium</taxon>
    </lineage>
</organism>
<dbReference type="EMBL" id="NCWY01000165">
    <property type="protein sequence ID" value="PAK91204.1"/>
    <property type="molecule type" value="Genomic_DNA"/>
</dbReference>